<evidence type="ECO:0000313" key="5">
    <source>
        <dbReference type="EMBL" id="MBP2410251.1"/>
    </source>
</evidence>
<dbReference type="RefSeq" id="WP_209893577.1">
    <property type="nucleotide sequence ID" value="NZ_BAAAJV010000016.1"/>
</dbReference>
<accession>A0ABS4YN87</accession>
<dbReference type="PANTHER" id="PTHR30061">
    <property type="entry name" value="MALTOSE-BINDING PERIPLASMIC PROTEIN"/>
    <property type="match status" value="1"/>
</dbReference>
<evidence type="ECO:0000256" key="3">
    <source>
        <dbReference type="ARBA" id="ARBA00022729"/>
    </source>
</evidence>
<proteinExistence type="inferred from homology"/>
<dbReference type="Gene3D" id="3.40.190.10">
    <property type="entry name" value="Periplasmic binding protein-like II"/>
    <property type="match status" value="1"/>
</dbReference>
<keyword evidence="3 4" id="KW-0732">Signal</keyword>
<feature type="chain" id="PRO_5045128178" evidence="4">
    <location>
        <begin position="27"/>
        <end position="424"/>
    </location>
</feature>
<reference evidence="5 6" key="1">
    <citation type="submission" date="2021-03" db="EMBL/GenBank/DDBJ databases">
        <title>Sequencing the genomes of 1000 actinobacteria strains.</title>
        <authorList>
            <person name="Klenk H.-P."/>
        </authorList>
    </citation>
    <scope>NUCLEOTIDE SEQUENCE [LARGE SCALE GENOMIC DNA]</scope>
    <source>
        <strain evidence="5 6">DSM 14564</strain>
    </source>
</reference>
<dbReference type="InterPro" id="IPR006311">
    <property type="entry name" value="TAT_signal"/>
</dbReference>
<evidence type="ECO:0000256" key="1">
    <source>
        <dbReference type="ARBA" id="ARBA00008520"/>
    </source>
</evidence>
<sequence>MMNHHQNLTRRSALVGGAGLTAAALAACTPGGTPATGGSGGSDGGGGSGALTFWHYYGGAATAPIEALVKRYTEETGNDVDIRFIPFGDFNRTLLQAATGGGLPDIALINAFDTALFAGSDVLTDLSDRVTEWGEQNAYFTGPWDTTQVGGSTYAIPHVADTYSLWTNTGVLGEAGVEAPTTWDETEQVAVDTAADGRFGLAYCGIDGVEGATAWLLRFLAAGGDVTDFTGDAGTRAMGSFQRMLEDGGFSEGVLTWNEDDVYTQFRTAASAMMINSASYLTSLAEEAPDLEVDIVPMPADETSVSWLSAENLTITSTVSDPDSAWELITWMQQPDVMNEYLPDRNKLPVRTDVAEDEQWQDPVKKVFVDQLEIAWAPDESVSPSSAEIFTAVQAALQSVLSGSASVDDALSTLQSTTDEALQA</sequence>
<evidence type="ECO:0000256" key="2">
    <source>
        <dbReference type="ARBA" id="ARBA00022448"/>
    </source>
</evidence>
<evidence type="ECO:0000313" key="6">
    <source>
        <dbReference type="Proteomes" id="UP000698222"/>
    </source>
</evidence>
<feature type="signal peptide" evidence="4">
    <location>
        <begin position="1"/>
        <end position="26"/>
    </location>
</feature>
<keyword evidence="6" id="KW-1185">Reference proteome</keyword>
<protein>
    <submittedName>
        <fullName evidence="5">Multiple sugar transport system substrate-binding protein</fullName>
    </submittedName>
</protein>
<dbReference type="PROSITE" id="PS51318">
    <property type="entry name" value="TAT"/>
    <property type="match status" value="1"/>
</dbReference>
<dbReference type="InterPro" id="IPR006059">
    <property type="entry name" value="SBP"/>
</dbReference>
<dbReference type="Proteomes" id="UP000698222">
    <property type="component" value="Unassembled WGS sequence"/>
</dbReference>
<dbReference type="SUPFAM" id="SSF53850">
    <property type="entry name" value="Periplasmic binding protein-like II"/>
    <property type="match status" value="1"/>
</dbReference>
<gene>
    <name evidence="5" type="ORF">JOF44_003154</name>
</gene>
<keyword evidence="5" id="KW-0762">Sugar transport</keyword>
<dbReference type="PANTHER" id="PTHR30061:SF50">
    <property type="entry name" value="MALTOSE_MALTODEXTRIN-BINDING PERIPLASMIC PROTEIN"/>
    <property type="match status" value="1"/>
</dbReference>
<dbReference type="Pfam" id="PF01547">
    <property type="entry name" value="SBP_bac_1"/>
    <property type="match status" value="1"/>
</dbReference>
<comment type="similarity">
    <text evidence="1">Belongs to the bacterial solute-binding protein 1 family.</text>
</comment>
<dbReference type="EMBL" id="JAGIOC010000001">
    <property type="protein sequence ID" value="MBP2410251.1"/>
    <property type="molecule type" value="Genomic_DNA"/>
</dbReference>
<evidence type="ECO:0000256" key="4">
    <source>
        <dbReference type="SAM" id="SignalP"/>
    </source>
</evidence>
<keyword evidence="2" id="KW-0813">Transport</keyword>
<comment type="caution">
    <text evidence="5">The sequence shown here is derived from an EMBL/GenBank/DDBJ whole genome shotgun (WGS) entry which is preliminary data.</text>
</comment>
<name>A0ABS4YN87_9MICO</name>
<organism evidence="5 6">
    <name type="scientific">Brachybacterium fresconis</name>
    <dbReference type="NCBI Taxonomy" id="173363"/>
    <lineage>
        <taxon>Bacteria</taxon>
        <taxon>Bacillati</taxon>
        <taxon>Actinomycetota</taxon>
        <taxon>Actinomycetes</taxon>
        <taxon>Micrococcales</taxon>
        <taxon>Dermabacteraceae</taxon>
        <taxon>Brachybacterium</taxon>
    </lineage>
</organism>